<dbReference type="PROSITE" id="PS51318">
    <property type="entry name" value="TAT"/>
    <property type="match status" value="1"/>
</dbReference>
<dbReference type="AlphaFoldDB" id="A0A6B2JUQ6"/>
<reference evidence="2 3" key="1">
    <citation type="submission" date="2020-02" db="EMBL/GenBank/DDBJ databases">
        <title>Pseudoroseicyclus tamarix, sp. nov., isolated from offshore sediment of a Tamarix chinensis forest.</title>
        <authorList>
            <person name="Gai Y."/>
        </authorList>
    </citation>
    <scope>NUCLEOTIDE SEQUENCE [LARGE SCALE GENOMIC DNA]</scope>
    <source>
        <strain evidence="2 3">CLL3-39</strain>
    </source>
</reference>
<dbReference type="Pfam" id="PF07394">
    <property type="entry name" value="DUF1501"/>
    <property type="match status" value="1"/>
</dbReference>
<dbReference type="RefSeq" id="WP_163889785.1">
    <property type="nucleotide sequence ID" value="NZ_JAAFYS010000001.1"/>
</dbReference>
<proteinExistence type="predicted"/>
<dbReference type="Proteomes" id="UP000474757">
    <property type="component" value="Unassembled WGS sequence"/>
</dbReference>
<evidence type="ECO:0000256" key="1">
    <source>
        <dbReference type="SAM" id="SignalP"/>
    </source>
</evidence>
<dbReference type="EMBL" id="JAAGAB010000001">
    <property type="protein sequence ID" value="NDU99913.1"/>
    <property type="molecule type" value="Genomic_DNA"/>
</dbReference>
<dbReference type="PANTHER" id="PTHR43737">
    <property type="entry name" value="BLL7424 PROTEIN"/>
    <property type="match status" value="1"/>
</dbReference>
<organism evidence="2 3">
    <name type="scientific">Pseudoroseicyclus tamaricis</name>
    <dbReference type="NCBI Taxonomy" id="2705421"/>
    <lineage>
        <taxon>Bacteria</taxon>
        <taxon>Pseudomonadati</taxon>
        <taxon>Pseudomonadota</taxon>
        <taxon>Alphaproteobacteria</taxon>
        <taxon>Rhodobacterales</taxon>
        <taxon>Paracoccaceae</taxon>
        <taxon>Pseudoroseicyclus</taxon>
    </lineage>
</organism>
<name>A0A6B2JUQ6_9RHOB</name>
<evidence type="ECO:0000313" key="2">
    <source>
        <dbReference type="EMBL" id="NDU99913.1"/>
    </source>
</evidence>
<dbReference type="InterPro" id="IPR010869">
    <property type="entry name" value="DUF1501"/>
</dbReference>
<comment type="caution">
    <text evidence="2">The sequence shown here is derived from an EMBL/GenBank/DDBJ whole genome shotgun (WGS) entry which is preliminary data.</text>
</comment>
<dbReference type="InterPro" id="IPR006311">
    <property type="entry name" value="TAT_signal"/>
</dbReference>
<gene>
    <name evidence="2" type="ORF">GZA08_02875</name>
</gene>
<keyword evidence="3" id="KW-1185">Reference proteome</keyword>
<feature type="chain" id="PRO_5025526783" evidence="1">
    <location>
        <begin position="30"/>
        <end position="385"/>
    </location>
</feature>
<sequence>MDRRTFLRSSLALGCSAAASPLATPMAFAEVPGDRRLVVILLRGAMDGLDVIRPVASPEWRAARPSLAADAGAGADLGGGFALHPALGALAPLWQAGQMGAVHAVSTPYRDKRSHFDGQDMLEAGLGSLEEGLRDGWLNRLVGQIPGARADLAYAIGRERMLILDGAAPHASWSPEVSLLLTPQGQRLLEQLCERDPLFGAALEEAMAVAGSLPEAELAGRADHERLADFAAERLTGAARIASFSLNGWDTHARQDVALKSALSRLAETVLALRGGLGPAWERTAVVCLTEFGRTFRENGTGGTDHGTGGAALLFGGAIRGGRVISDWPGLGEGDLYAGRDLLPTRDVRAHLGWMLSGLFGLSRTALEQVVFPGLDLGADPGLLA</sequence>
<protein>
    <submittedName>
        <fullName evidence="2">DUF1501 domain-containing protein</fullName>
    </submittedName>
</protein>
<dbReference type="PANTHER" id="PTHR43737:SF1">
    <property type="entry name" value="DUF1501 DOMAIN-CONTAINING PROTEIN"/>
    <property type="match status" value="1"/>
</dbReference>
<evidence type="ECO:0000313" key="3">
    <source>
        <dbReference type="Proteomes" id="UP000474757"/>
    </source>
</evidence>
<keyword evidence="1" id="KW-0732">Signal</keyword>
<accession>A0A6B2JUQ6</accession>
<feature type="signal peptide" evidence="1">
    <location>
        <begin position="1"/>
        <end position="29"/>
    </location>
</feature>